<sequence length="528" mass="55363">MHTNPLPTTPAMRSFIVAIFGIFASIAVPTTSFAATFEPVFWSGQEVAVEGDVMQVVRADNMVLGEDGTVAARVWLVPKSTENGYASFTEATACYRSGVATLLAVTGHDLGDEGKAGRLGNSLFVDADGTVVFEARTPSTGSASGWYSFDGAATKRVVPPGLSAESAEGWSIAGRDSGGRTVWRGPGGEVVIANGGSSFEAFVPGEPAPGFRGDIEFGDLISLELGPGDLAVARASVGGTGIHRYTTAMWLLEGSSVTLIAGPGVLAPGDPCPGFGEERSGRISGELEDPMVLADGTVWVLARTPGRRGVFLRWAGGSWSPVDFTVYALIDGAWSLQASADIARVIRKGQLPDTWTCGVGFGVESSLVPLNDGLVVARMTEWGQSGACRLSPPVERGTWVLSSSGVALQRVDVPDMATWAMHASGAGFVLEGKPRVNQITFWNPQGARTTTYLPDEIQLPDGAKRRVSFHQIAVRSSAPSSGASKRRDRVWPDGGLMIDSSGATVQGFDLAPEPGLYDQGAVICVVRP</sequence>
<name>A0A956NDS0_UNCEI</name>
<reference evidence="1" key="2">
    <citation type="journal article" date="2021" name="Microbiome">
        <title>Successional dynamics and alternative stable states in a saline activated sludge microbial community over 9 years.</title>
        <authorList>
            <person name="Wang Y."/>
            <person name="Ye J."/>
            <person name="Ju F."/>
            <person name="Liu L."/>
            <person name="Boyd J.A."/>
            <person name="Deng Y."/>
            <person name="Parks D.H."/>
            <person name="Jiang X."/>
            <person name="Yin X."/>
            <person name="Woodcroft B.J."/>
            <person name="Tyson G.W."/>
            <person name="Hugenholtz P."/>
            <person name="Polz M.F."/>
            <person name="Zhang T."/>
        </authorList>
    </citation>
    <scope>NUCLEOTIDE SEQUENCE</scope>
    <source>
        <strain evidence="1">HKST-UBA02</strain>
    </source>
</reference>
<proteinExistence type="predicted"/>
<comment type="caution">
    <text evidence="1">The sequence shown here is derived from an EMBL/GenBank/DDBJ whole genome shotgun (WGS) entry which is preliminary data.</text>
</comment>
<dbReference type="AlphaFoldDB" id="A0A956NDS0"/>
<accession>A0A956NDS0</accession>
<evidence type="ECO:0000313" key="2">
    <source>
        <dbReference type="Proteomes" id="UP000739538"/>
    </source>
</evidence>
<evidence type="ECO:0000313" key="1">
    <source>
        <dbReference type="EMBL" id="MCA9757555.1"/>
    </source>
</evidence>
<reference evidence="1" key="1">
    <citation type="submission" date="2020-04" db="EMBL/GenBank/DDBJ databases">
        <authorList>
            <person name="Zhang T."/>
        </authorList>
    </citation>
    <scope>NUCLEOTIDE SEQUENCE</scope>
    <source>
        <strain evidence="1">HKST-UBA02</strain>
    </source>
</reference>
<organism evidence="1 2">
    <name type="scientific">Eiseniibacteriota bacterium</name>
    <dbReference type="NCBI Taxonomy" id="2212470"/>
    <lineage>
        <taxon>Bacteria</taxon>
        <taxon>Candidatus Eiseniibacteriota</taxon>
    </lineage>
</organism>
<gene>
    <name evidence="1" type="ORF">KDA27_17250</name>
</gene>
<dbReference type="Proteomes" id="UP000739538">
    <property type="component" value="Unassembled WGS sequence"/>
</dbReference>
<protein>
    <submittedName>
        <fullName evidence="1">Uncharacterized protein</fullName>
    </submittedName>
</protein>
<dbReference type="EMBL" id="JAGQHS010000105">
    <property type="protein sequence ID" value="MCA9757555.1"/>
    <property type="molecule type" value="Genomic_DNA"/>
</dbReference>